<protein>
    <submittedName>
        <fullName evidence="9">Uncharacterized protein LOC100900107</fullName>
    </submittedName>
</protein>
<evidence type="ECO:0000256" key="4">
    <source>
        <dbReference type="ARBA" id="ARBA00022884"/>
    </source>
</evidence>
<dbReference type="PANTHER" id="PTHR11960">
    <property type="entry name" value="EUKARYOTIC TRANSLATION INITIATION FACTOR 4E RELATED"/>
    <property type="match status" value="1"/>
</dbReference>
<evidence type="ECO:0000256" key="1">
    <source>
        <dbReference type="ARBA" id="ARBA00009860"/>
    </source>
</evidence>
<feature type="region of interest" description="Disordered" evidence="7">
    <location>
        <begin position="1"/>
        <end position="202"/>
    </location>
</feature>
<evidence type="ECO:0000256" key="5">
    <source>
        <dbReference type="ARBA" id="ARBA00022917"/>
    </source>
</evidence>
<organism evidence="8 9">
    <name type="scientific">Galendromus occidentalis</name>
    <name type="common">western predatory mite</name>
    <dbReference type="NCBI Taxonomy" id="34638"/>
    <lineage>
        <taxon>Eukaryota</taxon>
        <taxon>Metazoa</taxon>
        <taxon>Ecdysozoa</taxon>
        <taxon>Arthropoda</taxon>
        <taxon>Chelicerata</taxon>
        <taxon>Arachnida</taxon>
        <taxon>Acari</taxon>
        <taxon>Parasitiformes</taxon>
        <taxon>Mesostigmata</taxon>
        <taxon>Gamasina</taxon>
        <taxon>Phytoseioidea</taxon>
        <taxon>Phytoseiidae</taxon>
        <taxon>Typhlodrominae</taxon>
        <taxon>Galendromus</taxon>
    </lineage>
</organism>
<keyword evidence="5 6" id="KW-0648">Protein biosynthesis</keyword>
<feature type="compositionally biased region" description="Polar residues" evidence="7">
    <location>
        <begin position="46"/>
        <end position="60"/>
    </location>
</feature>
<dbReference type="GO" id="GO:0000340">
    <property type="term" value="F:RNA 7-methylguanosine cap binding"/>
    <property type="evidence" value="ECO:0007669"/>
    <property type="project" value="TreeGrafter"/>
</dbReference>
<dbReference type="GO" id="GO:0016281">
    <property type="term" value="C:eukaryotic translation initiation factor 4F complex"/>
    <property type="evidence" value="ECO:0007669"/>
    <property type="project" value="TreeGrafter"/>
</dbReference>
<feature type="compositionally biased region" description="Basic and acidic residues" evidence="7">
    <location>
        <begin position="224"/>
        <end position="235"/>
    </location>
</feature>
<keyword evidence="4 6" id="KW-0694">RNA-binding</keyword>
<dbReference type="KEGG" id="goe:100900107"/>
<keyword evidence="2 6" id="KW-0396">Initiation factor</keyword>
<dbReference type="GeneID" id="100900107"/>
<evidence type="ECO:0000256" key="2">
    <source>
        <dbReference type="ARBA" id="ARBA00022540"/>
    </source>
</evidence>
<gene>
    <name evidence="9" type="primary">LOC100900107</name>
</gene>
<feature type="compositionally biased region" description="Basic and acidic residues" evidence="7">
    <location>
        <begin position="139"/>
        <end position="161"/>
    </location>
</feature>
<feature type="compositionally biased region" description="Basic and acidic residues" evidence="7">
    <location>
        <begin position="188"/>
        <end position="200"/>
    </location>
</feature>
<evidence type="ECO:0000256" key="3">
    <source>
        <dbReference type="ARBA" id="ARBA00022845"/>
    </source>
</evidence>
<dbReference type="GO" id="GO:0003743">
    <property type="term" value="F:translation initiation factor activity"/>
    <property type="evidence" value="ECO:0007669"/>
    <property type="project" value="UniProtKB-KW"/>
</dbReference>
<dbReference type="Proteomes" id="UP000694867">
    <property type="component" value="Unplaced"/>
</dbReference>
<feature type="compositionally biased region" description="Basic residues" evidence="7">
    <location>
        <begin position="1"/>
        <end position="15"/>
    </location>
</feature>
<evidence type="ECO:0000256" key="7">
    <source>
        <dbReference type="SAM" id="MobiDB-lite"/>
    </source>
</evidence>
<keyword evidence="8" id="KW-1185">Reference proteome</keyword>
<dbReference type="Pfam" id="PF01652">
    <property type="entry name" value="IF4E"/>
    <property type="match status" value="1"/>
</dbReference>
<comment type="similarity">
    <text evidence="1 6">Belongs to the eukaryotic initiation factor 4E family.</text>
</comment>
<accession>A0AAJ6QQD4</accession>
<dbReference type="InterPro" id="IPR023398">
    <property type="entry name" value="TIF_eIF4e-like"/>
</dbReference>
<reference evidence="9" key="1">
    <citation type="submission" date="2025-08" db="UniProtKB">
        <authorList>
            <consortium name="RefSeq"/>
        </authorList>
    </citation>
    <scope>IDENTIFICATION</scope>
</reference>
<evidence type="ECO:0000313" key="9">
    <source>
        <dbReference type="RefSeq" id="XP_003740452.1"/>
    </source>
</evidence>
<dbReference type="InterPro" id="IPR001040">
    <property type="entry name" value="TIF_eIF_4E"/>
</dbReference>
<dbReference type="GO" id="GO:0006417">
    <property type="term" value="P:regulation of translation"/>
    <property type="evidence" value="ECO:0007669"/>
    <property type="project" value="UniProtKB-KW"/>
</dbReference>
<dbReference type="AlphaFoldDB" id="A0AAJ6QQD4"/>
<evidence type="ECO:0000256" key="6">
    <source>
        <dbReference type="RuleBase" id="RU004374"/>
    </source>
</evidence>
<proteinExistence type="inferred from homology"/>
<dbReference type="PANTHER" id="PTHR11960:SF8">
    <property type="entry name" value="EUKARYOTIC TRANSLATION INITIATION FACTOR 4E1-RELATED"/>
    <property type="match status" value="1"/>
</dbReference>
<keyword evidence="3" id="KW-0810">Translation regulation</keyword>
<dbReference type="SUPFAM" id="SSF55418">
    <property type="entry name" value="eIF4e-like"/>
    <property type="match status" value="1"/>
</dbReference>
<feature type="region of interest" description="Disordered" evidence="7">
    <location>
        <begin position="220"/>
        <end position="256"/>
    </location>
</feature>
<evidence type="ECO:0000313" key="8">
    <source>
        <dbReference type="Proteomes" id="UP000694867"/>
    </source>
</evidence>
<dbReference type="Gene3D" id="3.30.760.10">
    <property type="entry name" value="RNA Cap, Translation Initiation Factor Eif4e"/>
    <property type="match status" value="1"/>
</dbReference>
<dbReference type="RefSeq" id="XP_003740452.1">
    <property type="nucleotide sequence ID" value="XM_003740404.2"/>
</dbReference>
<name>A0AAJ6QQD4_9ACAR</name>
<sequence length="435" mass="48403">MTKNKKGKKKNKMATRNRNNQQQRADGDEKKPFSDNSETEDPNDLTHMTPTPEPQASDSGIDSGRGSPGDESVPGSTNIKVDVGATTIEDQSTVETGRKPKLEVEAEQPNSETRLGAGPRSQKPVGRPDDRMNVVTDGRTQEQPDGKSQHELDKRSSEKTRGALQGKSDTWVKGKSVETVGDDSDNLTPKKSDDRIEEKSQGTLGKSVIKVEVKTEGEIVGANKKTEDESGKRGGDPAGDTAVRRRGASSLKKPKPMEDIKHPLEFAWDFWAVTPEVHWSRALQHCVMFDTIEDFWVNFNEIRDPRIAQKPILMFKNDIRPEWEHPRNATGGRWNFAHGLHGPLAADVWRELALMLIGGIKFGSLTPHINGLFCTWKGDGLHYSVWLDTTREDIVMSIGNTIHETLRSVLNKSFVIEFVLFTGPKVKKRALAVIK</sequence>